<organism evidence="2 3">
    <name type="scientific">Streptomyces virens</name>
    <dbReference type="NCBI Taxonomy" id="285572"/>
    <lineage>
        <taxon>Bacteria</taxon>
        <taxon>Bacillati</taxon>
        <taxon>Actinomycetota</taxon>
        <taxon>Actinomycetes</taxon>
        <taxon>Kitasatosporales</taxon>
        <taxon>Streptomycetaceae</taxon>
        <taxon>Streptomyces</taxon>
    </lineage>
</organism>
<proteinExistence type="predicted"/>
<keyword evidence="3" id="KW-1185">Reference proteome</keyword>
<comment type="caution">
    <text evidence="2">The sequence shown here is derived from an EMBL/GenBank/DDBJ whole genome shotgun (WGS) entry which is preliminary data.</text>
</comment>
<dbReference type="Proteomes" id="UP001501866">
    <property type="component" value="Unassembled WGS sequence"/>
</dbReference>
<evidence type="ECO:0008006" key="4">
    <source>
        <dbReference type="Google" id="ProtNLM"/>
    </source>
</evidence>
<accession>A0ABP6PK25</accession>
<evidence type="ECO:0000313" key="2">
    <source>
        <dbReference type="EMBL" id="GAA3180953.1"/>
    </source>
</evidence>
<dbReference type="RefSeq" id="WP_161176282.1">
    <property type="nucleotide sequence ID" value="NZ_BAAAUH010000022.1"/>
</dbReference>
<feature type="region of interest" description="Disordered" evidence="1">
    <location>
        <begin position="134"/>
        <end position="157"/>
    </location>
</feature>
<feature type="compositionally biased region" description="Basic and acidic residues" evidence="1">
    <location>
        <begin position="142"/>
        <end position="157"/>
    </location>
</feature>
<dbReference type="EMBL" id="BAAAUH010000022">
    <property type="protein sequence ID" value="GAA3180953.1"/>
    <property type="molecule type" value="Genomic_DNA"/>
</dbReference>
<reference evidence="3" key="1">
    <citation type="journal article" date="2019" name="Int. J. Syst. Evol. Microbiol.">
        <title>The Global Catalogue of Microorganisms (GCM) 10K type strain sequencing project: providing services to taxonomists for standard genome sequencing and annotation.</title>
        <authorList>
            <consortium name="The Broad Institute Genomics Platform"/>
            <consortium name="The Broad Institute Genome Sequencing Center for Infectious Disease"/>
            <person name="Wu L."/>
            <person name="Ma J."/>
        </authorList>
    </citation>
    <scope>NUCLEOTIDE SEQUENCE [LARGE SCALE GENOMIC DNA]</scope>
    <source>
        <strain evidence="3">JCM 9095</strain>
    </source>
</reference>
<name>A0ABP6PK25_9ACTN</name>
<sequence length="157" mass="16685">MPATKAFRPEFKTRDGKRVSFGANYTHDTKAKRRAGLTKAGRPKVETVGAGTVVRRPRRWLPWAVLGVNSMAAGGAYVVHELGPLPGGLVVGAGVWAGYRVVRWTAGEVAYFATKTRQIRGGSRPAELADASALGLPPGVRVPRDTVSRPEAGGHDS</sequence>
<evidence type="ECO:0000313" key="3">
    <source>
        <dbReference type="Proteomes" id="UP001501866"/>
    </source>
</evidence>
<gene>
    <name evidence="2" type="ORF">GCM10010451_32650</name>
</gene>
<protein>
    <recommendedName>
        <fullName evidence="4">Integral membrane protein</fullName>
    </recommendedName>
</protein>
<evidence type="ECO:0000256" key="1">
    <source>
        <dbReference type="SAM" id="MobiDB-lite"/>
    </source>
</evidence>